<proteinExistence type="predicted"/>
<dbReference type="AlphaFoldDB" id="U4LD89"/>
<dbReference type="EMBL" id="HF935418">
    <property type="protein sequence ID" value="CCX30084.1"/>
    <property type="molecule type" value="Genomic_DNA"/>
</dbReference>
<accession>U4LD89</accession>
<dbReference type="Proteomes" id="UP000018144">
    <property type="component" value="Unassembled WGS sequence"/>
</dbReference>
<keyword evidence="2" id="KW-1185">Reference proteome</keyword>
<protein>
    <submittedName>
        <fullName evidence="1">Uncharacterized protein</fullName>
    </submittedName>
</protein>
<organism evidence="1 2">
    <name type="scientific">Pyronema omphalodes (strain CBS 100304)</name>
    <name type="common">Pyronema confluens</name>
    <dbReference type="NCBI Taxonomy" id="1076935"/>
    <lineage>
        <taxon>Eukaryota</taxon>
        <taxon>Fungi</taxon>
        <taxon>Dikarya</taxon>
        <taxon>Ascomycota</taxon>
        <taxon>Pezizomycotina</taxon>
        <taxon>Pezizomycetes</taxon>
        <taxon>Pezizales</taxon>
        <taxon>Pyronemataceae</taxon>
        <taxon>Pyronema</taxon>
    </lineage>
</organism>
<evidence type="ECO:0000313" key="1">
    <source>
        <dbReference type="EMBL" id="CCX30084.1"/>
    </source>
</evidence>
<evidence type="ECO:0000313" key="2">
    <source>
        <dbReference type="Proteomes" id="UP000018144"/>
    </source>
</evidence>
<name>U4LD89_PYROM</name>
<sequence>MPVDSSLQQPLYTSIRNTTPGCTATLYSYVIFAVR</sequence>
<reference evidence="1 2" key="1">
    <citation type="journal article" date="2013" name="PLoS Genet.">
        <title>The genome and development-dependent transcriptomes of Pyronema confluens: a window into fungal evolution.</title>
        <authorList>
            <person name="Traeger S."/>
            <person name="Altegoer F."/>
            <person name="Freitag M."/>
            <person name="Gabaldon T."/>
            <person name="Kempken F."/>
            <person name="Kumar A."/>
            <person name="Marcet-Houben M."/>
            <person name="Poggeler S."/>
            <person name="Stajich J.E."/>
            <person name="Nowrousian M."/>
        </authorList>
    </citation>
    <scope>NUCLEOTIDE SEQUENCE [LARGE SCALE GENOMIC DNA]</scope>
    <source>
        <strain evidence="2">CBS 100304</strain>
        <tissue evidence="1">Vegetative mycelium</tissue>
    </source>
</reference>
<gene>
    <name evidence="1" type="ORF">PCON_08110</name>
</gene>